<proteinExistence type="predicted"/>
<reference evidence="2 3" key="1">
    <citation type="journal article" date="2021" name="Int. J. Syst. Evol. Microbiol.">
        <title>Reticulibacter mediterranei gen. nov., sp. nov., within the new family Reticulibacteraceae fam. nov., and Ktedonospora formicarum gen. nov., sp. nov., Ktedonobacter robiniae sp. nov., Dictyobacter formicarum sp. nov. and Dictyobacter arantiisoli sp. nov., belonging to the class Ktedonobacteria.</title>
        <authorList>
            <person name="Yabe S."/>
            <person name="Zheng Y."/>
            <person name="Wang C.M."/>
            <person name="Sakai Y."/>
            <person name="Abe K."/>
            <person name="Yokota A."/>
            <person name="Donadio S."/>
            <person name="Cavaletti L."/>
            <person name="Monciardini P."/>
        </authorList>
    </citation>
    <scope>NUCLEOTIDE SEQUENCE [LARGE SCALE GENOMIC DNA]</scope>
    <source>
        <strain evidence="2 3">SOSP1-30</strain>
    </source>
</reference>
<keyword evidence="3" id="KW-1185">Reference proteome</keyword>
<keyword evidence="1" id="KW-0560">Oxidoreductase</keyword>
<dbReference type="Proteomes" id="UP000654345">
    <property type="component" value="Unassembled WGS sequence"/>
</dbReference>
<dbReference type="CDD" id="cd05327">
    <property type="entry name" value="retinol-DH_like_SDR_c_like"/>
    <property type="match status" value="1"/>
</dbReference>
<dbReference type="PANTHER" id="PTHR43157:SF31">
    <property type="entry name" value="PHOSPHATIDYLINOSITOL-GLYCAN BIOSYNTHESIS CLASS F PROTEIN"/>
    <property type="match status" value="1"/>
</dbReference>
<dbReference type="InterPro" id="IPR002347">
    <property type="entry name" value="SDR_fam"/>
</dbReference>
<comment type="caution">
    <text evidence="2">The sequence shown here is derived from an EMBL/GenBank/DDBJ whole genome shotgun (WGS) entry which is preliminary data.</text>
</comment>
<dbReference type="NCBIfam" id="NF004846">
    <property type="entry name" value="PRK06197.1"/>
    <property type="match status" value="1"/>
</dbReference>
<dbReference type="PRINTS" id="PR00081">
    <property type="entry name" value="GDHRDH"/>
</dbReference>
<sequence>MSQWTTNDIPDLRGKVALVTGGNSGLGKETVQALAARGAHVILAARNPERGEKAREEVLQSVPDASIKFMQLDLASQAAIREFATNFLEAHQRLDLLFNNAGVMAIPRRETRDGFEMQFGTNHLGHFALTGLLLPLLLATPKSRIVTTSSMARAMGRVNLADLQGQKGYTRWSAYGQSKRANLLFAFELQRRLAAIGTETISVAAHPGYAHTNLQSTSATLSNSNLELWFYEKFGAFVGQPAAMGALPQLYAGLSPDIHGGELVGPGGFSGMRGHPRVETKAQREYDHPTAERLWDASVELTGVDYAQLKQSQSTSV</sequence>
<dbReference type="NCBIfam" id="NF004513">
    <property type="entry name" value="PRK05854.1"/>
    <property type="match status" value="1"/>
</dbReference>
<dbReference type="EMBL" id="BNJG01000003">
    <property type="protein sequence ID" value="GHO59898.1"/>
    <property type="molecule type" value="Genomic_DNA"/>
</dbReference>
<accession>A0ABQ3V4Q1</accession>
<dbReference type="RefSeq" id="WP_201376035.1">
    <property type="nucleotide sequence ID" value="NZ_BNJG01000003.1"/>
</dbReference>
<evidence type="ECO:0000256" key="1">
    <source>
        <dbReference type="ARBA" id="ARBA00023002"/>
    </source>
</evidence>
<gene>
    <name evidence="2" type="ORF">KSB_83730</name>
</gene>
<protein>
    <submittedName>
        <fullName evidence="2">Short-chain dehydrogenase</fullName>
    </submittedName>
</protein>
<evidence type="ECO:0000313" key="3">
    <source>
        <dbReference type="Proteomes" id="UP000654345"/>
    </source>
</evidence>
<dbReference type="PANTHER" id="PTHR43157">
    <property type="entry name" value="PHOSPHATIDYLINOSITOL-GLYCAN BIOSYNTHESIS CLASS F PROTEIN-RELATED"/>
    <property type="match status" value="1"/>
</dbReference>
<dbReference type="Gene3D" id="3.40.50.720">
    <property type="entry name" value="NAD(P)-binding Rossmann-like Domain"/>
    <property type="match status" value="1"/>
</dbReference>
<dbReference type="SUPFAM" id="SSF51735">
    <property type="entry name" value="NAD(P)-binding Rossmann-fold domains"/>
    <property type="match status" value="1"/>
</dbReference>
<organism evidence="2 3">
    <name type="scientific">Ktedonobacter robiniae</name>
    <dbReference type="NCBI Taxonomy" id="2778365"/>
    <lineage>
        <taxon>Bacteria</taxon>
        <taxon>Bacillati</taxon>
        <taxon>Chloroflexota</taxon>
        <taxon>Ktedonobacteria</taxon>
        <taxon>Ktedonobacterales</taxon>
        <taxon>Ktedonobacteraceae</taxon>
        <taxon>Ktedonobacter</taxon>
    </lineage>
</organism>
<dbReference type="Pfam" id="PF00106">
    <property type="entry name" value="adh_short"/>
    <property type="match status" value="1"/>
</dbReference>
<name>A0ABQ3V4Q1_9CHLR</name>
<dbReference type="InterPro" id="IPR036291">
    <property type="entry name" value="NAD(P)-bd_dom_sf"/>
</dbReference>
<evidence type="ECO:0000313" key="2">
    <source>
        <dbReference type="EMBL" id="GHO59898.1"/>
    </source>
</evidence>